<keyword evidence="4" id="KW-1185">Reference proteome</keyword>
<dbReference type="PROSITE" id="PS50022">
    <property type="entry name" value="FA58C_3"/>
    <property type="match status" value="1"/>
</dbReference>
<dbReference type="InterPro" id="IPR000421">
    <property type="entry name" value="FA58C"/>
</dbReference>
<dbReference type="Gene3D" id="2.60.120.260">
    <property type="entry name" value="Galactose-binding domain-like"/>
    <property type="match status" value="1"/>
</dbReference>
<feature type="coiled-coil region" evidence="1">
    <location>
        <begin position="214"/>
        <end position="255"/>
    </location>
</feature>
<evidence type="ECO:0000256" key="1">
    <source>
        <dbReference type="SAM" id="Coils"/>
    </source>
</evidence>
<dbReference type="InterPro" id="IPR008979">
    <property type="entry name" value="Galactose-bd-like_sf"/>
</dbReference>
<dbReference type="SUPFAM" id="SSF49785">
    <property type="entry name" value="Galactose-binding domain-like"/>
    <property type="match status" value="1"/>
</dbReference>
<dbReference type="EMBL" id="JAPMOS010000050">
    <property type="protein sequence ID" value="KAJ4457281.1"/>
    <property type="molecule type" value="Genomic_DNA"/>
</dbReference>
<gene>
    <name evidence="3" type="ORF">PAPYR_7289</name>
</gene>
<dbReference type="Pfam" id="PF00754">
    <property type="entry name" value="F5_F8_type_C"/>
    <property type="match status" value="1"/>
</dbReference>
<evidence type="ECO:0000313" key="4">
    <source>
        <dbReference type="Proteomes" id="UP001141327"/>
    </source>
</evidence>
<dbReference type="Proteomes" id="UP001141327">
    <property type="component" value="Unassembled WGS sequence"/>
</dbReference>
<dbReference type="PANTHER" id="PTHR47457:SF1">
    <property type="entry name" value="BTB DOMAIN-CONTAINING PROTEIN-RELATED"/>
    <property type="match status" value="1"/>
</dbReference>
<reference evidence="3" key="1">
    <citation type="journal article" date="2022" name="bioRxiv">
        <title>Genomics of Preaxostyla Flagellates Illuminates Evolutionary Transitions and the Path Towards Mitochondrial Loss.</title>
        <authorList>
            <person name="Novak L.V.F."/>
            <person name="Treitli S.C."/>
            <person name="Pyrih J."/>
            <person name="Halakuc P."/>
            <person name="Pipaliya S.V."/>
            <person name="Vacek V."/>
            <person name="Brzon O."/>
            <person name="Soukal P."/>
            <person name="Eme L."/>
            <person name="Dacks J.B."/>
            <person name="Karnkowska A."/>
            <person name="Elias M."/>
            <person name="Hampl V."/>
        </authorList>
    </citation>
    <scope>NUCLEOTIDE SEQUENCE</scope>
    <source>
        <strain evidence="3">RCP-MX</strain>
    </source>
</reference>
<proteinExistence type="predicted"/>
<protein>
    <submittedName>
        <fullName evidence="3">E3 ubiquitin-protein ligase HECTD1</fullName>
    </submittedName>
</protein>
<organism evidence="3 4">
    <name type="scientific">Paratrimastix pyriformis</name>
    <dbReference type="NCBI Taxonomy" id="342808"/>
    <lineage>
        <taxon>Eukaryota</taxon>
        <taxon>Metamonada</taxon>
        <taxon>Preaxostyla</taxon>
        <taxon>Paratrimastigidae</taxon>
        <taxon>Paratrimastix</taxon>
    </lineage>
</organism>
<dbReference type="PANTHER" id="PTHR47457">
    <property type="entry name" value="OS05G0345500 PROTEIN"/>
    <property type="match status" value="1"/>
</dbReference>
<keyword evidence="1" id="KW-0175">Coiled coil</keyword>
<evidence type="ECO:0000313" key="3">
    <source>
        <dbReference type="EMBL" id="KAJ4457281.1"/>
    </source>
</evidence>
<sequence>MYPSPNARTGADDAWVDVTFAGHAQLAILDIHIWPGWDCRLVDLSLSLLNWDCHAIATQTLIHERISVESLFTEWSAMEKCPELATERIYPGYQCTGHVATKRRDGFVCAGAPLFVLRASCRTSGDTMTPNQSGPAIKQDCSADATILLQQQSVSQSVSLLVLVQPLCVKKCATSLDVPLSGDHHPDPVVIHPWALPLVLLVRGQEAPCLSPECDDATDQANQAMRTIRNLQTKRASLQAQLAQAEHDRDLAQANTTLAQMAVELAQRDLAQAQRDFALKLAQAKEEVHTLTDQLVQWDLDLAESQRDRAQAMGQLACANDELTGTKGELAQRTDQLIQTREELALTKGELTLTKGELALTKGELALTKGELAQRTDQLIQTKEELALTKGELTLTKERTQRAVGEMEHAVLDTPEGLAVVSWNEATKEAILEWRPINTTAAVSYQMFATFSPGFGVQLPASSSFGDPAVVYTGPECRCRVRFPSDRAEARFAVVAIRGRATSGPSAPVTYTHPVVFRYVYDMDEHGLFYYIGTRGGTQPWQNPAEEGWVTTARSFPAGGNATDITGRRPCRSWTDNLSGAWWQVDLGAGRLFTPTHYTLRQSNHPPDDVENHRLLSWRFEGSVDGQSWRTLDEHTKEPHAIPARVDAMATFTVAPERAFPARYFRVLMTGPSPNGFFNLILAGLEMYGTLSPDPAPQ</sequence>
<evidence type="ECO:0000259" key="2">
    <source>
        <dbReference type="PROSITE" id="PS50022"/>
    </source>
</evidence>
<feature type="coiled-coil region" evidence="1">
    <location>
        <begin position="281"/>
        <end position="322"/>
    </location>
</feature>
<accession>A0ABQ8UFU3</accession>
<name>A0ABQ8UFU3_9EUKA</name>
<feature type="domain" description="F5/8 type C" evidence="2">
    <location>
        <begin position="527"/>
        <end position="690"/>
    </location>
</feature>
<comment type="caution">
    <text evidence="3">The sequence shown here is derived from an EMBL/GenBank/DDBJ whole genome shotgun (WGS) entry which is preliminary data.</text>
</comment>